<dbReference type="EMBL" id="AMCI01002820">
    <property type="protein sequence ID" value="EJX01778.1"/>
    <property type="molecule type" value="Genomic_DNA"/>
</dbReference>
<dbReference type="AlphaFoldDB" id="J9GIJ2"/>
<evidence type="ECO:0000256" key="1">
    <source>
        <dbReference type="SAM" id="Phobius"/>
    </source>
</evidence>
<dbReference type="Gene3D" id="2.60.120.1440">
    <property type="match status" value="1"/>
</dbReference>
<evidence type="ECO:0000259" key="3">
    <source>
        <dbReference type="Pfam" id="PF16344"/>
    </source>
</evidence>
<dbReference type="FunFam" id="2.60.120.1440:FF:000001">
    <property type="entry name" value="Putative anti-sigma factor"/>
    <property type="match status" value="1"/>
</dbReference>
<sequence>MKKKNHYIQQIISHFFHHDVSDEMRRRFYNRMLSPTDDANRDEALKHIWDTLDASSCTDEMTGKAWEQIDATLHSASPSTFSQPVVHPVPRSGHSKRPHYNLKWSTLKRVSKAAVWFIPILFLGASLHYYHLGREYVQRSMSEVAYVQHYAPIGTHEEVILSDGTHVWLNAGSLLVYPSTFTDNSRNVFLAGEAYFDVSKDKKRPFVVSTNFLKMKVLGTTFNVSAYPEDTEVSATLETGILKVMVNDRPEAYLLKPDDQLIYSSLTGKVIQQKVNASVHSEWRKGCLLFTNAPFSDIMRTLERMYGVKFHVRTSIYQTQHLHVHFNQGESIEHIMRIIQLLLPGMEYEIVDQNIYLY</sequence>
<evidence type="ECO:0000313" key="4">
    <source>
        <dbReference type="EMBL" id="EJX01778.1"/>
    </source>
</evidence>
<feature type="domain" description="FecR protein" evidence="2">
    <location>
        <begin position="156"/>
        <end position="234"/>
    </location>
</feature>
<accession>J9GIJ2</accession>
<feature type="domain" description="Protein FecR C-terminal" evidence="3">
    <location>
        <begin position="288"/>
        <end position="356"/>
    </location>
</feature>
<name>J9GIJ2_9ZZZZ</name>
<reference evidence="4" key="1">
    <citation type="journal article" date="2012" name="PLoS ONE">
        <title>Gene sets for utilization of primary and secondary nutrition supplies in the distal gut of endangered iberian lynx.</title>
        <authorList>
            <person name="Alcaide M."/>
            <person name="Messina E."/>
            <person name="Richter M."/>
            <person name="Bargiela R."/>
            <person name="Peplies J."/>
            <person name="Huws S.A."/>
            <person name="Newbold C.J."/>
            <person name="Golyshin P.N."/>
            <person name="Simon M.A."/>
            <person name="Lopez G."/>
            <person name="Yakimov M.M."/>
            <person name="Ferrer M."/>
        </authorList>
    </citation>
    <scope>NUCLEOTIDE SEQUENCE</scope>
</reference>
<dbReference type="GO" id="GO:0016989">
    <property type="term" value="F:sigma factor antagonist activity"/>
    <property type="evidence" value="ECO:0007669"/>
    <property type="project" value="TreeGrafter"/>
</dbReference>
<dbReference type="InterPro" id="IPR032508">
    <property type="entry name" value="FecR_C"/>
</dbReference>
<protein>
    <submittedName>
        <fullName evidence="4">Anti-sigma factor</fullName>
    </submittedName>
</protein>
<feature type="transmembrane region" description="Helical" evidence="1">
    <location>
        <begin position="113"/>
        <end position="132"/>
    </location>
</feature>
<evidence type="ECO:0000259" key="2">
    <source>
        <dbReference type="Pfam" id="PF04773"/>
    </source>
</evidence>
<dbReference type="PANTHER" id="PTHR30273">
    <property type="entry name" value="PERIPLASMIC SIGNAL SENSOR AND SIGMA FACTOR ACTIVATOR FECR-RELATED"/>
    <property type="match status" value="1"/>
</dbReference>
<dbReference type="Gene3D" id="3.55.50.30">
    <property type="match status" value="1"/>
</dbReference>
<dbReference type="Pfam" id="PF04773">
    <property type="entry name" value="FecR"/>
    <property type="match status" value="1"/>
</dbReference>
<gene>
    <name evidence="4" type="ORF">EVA_10118</name>
</gene>
<dbReference type="InterPro" id="IPR012373">
    <property type="entry name" value="Ferrdict_sens_TM"/>
</dbReference>
<comment type="caution">
    <text evidence="4">The sequence shown here is derived from an EMBL/GenBank/DDBJ whole genome shotgun (WGS) entry which is preliminary data.</text>
</comment>
<dbReference type="InterPro" id="IPR006860">
    <property type="entry name" value="FecR"/>
</dbReference>
<proteinExistence type="predicted"/>
<dbReference type="Pfam" id="PF16344">
    <property type="entry name" value="FecR_C"/>
    <property type="match status" value="1"/>
</dbReference>
<organism evidence="4">
    <name type="scientific">gut metagenome</name>
    <dbReference type="NCBI Taxonomy" id="749906"/>
    <lineage>
        <taxon>unclassified sequences</taxon>
        <taxon>metagenomes</taxon>
        <taxon>organismal metagenomes</taxon>
    </lineage>
</organism>
<keyword evidence="1" id="KW-1133">Transmembrane helix</keyword>
<keyword evidence="1" id="KW-0472">Membrane</keyword>
<dbReference type="PIRSF" id="PIRSF018266">
    <property type="entry name" value="FecR"/>
    <property type="match status" value="1"/>
</dbReference>
<keyword evidence="1" id="KW-0812">Transmembrane</keyword>
<dbReference type="PANTHER" id="PTHR30273:SF2">
    <property type="entry name" value="PROTEIN FECR"/>
    <property type="match status" value="1"/>
</dbReference>